<sequence length="138" mass="15088">MRFSAFLENATRWGRQIKRDVVALWIAARDRRTPLAAKLVAGAVAAYALSPIDLIPDFIPVFGYLDDLLIVPLGILLAVKLVPVGLMMEFRATAAERHGRPVSHAGLAIIIAIWLCAAVLTAWWVWTGPFGGMTAHQT</sequence>
<proteinExistence type="predicted"/>
<keyword evidence="2 5" id="KW-0812">Transmembrane</keyword>
<evidence type="ECO:0000256" key="2">
    <source>
        <dbReference type="ARBA" id="ARBA00022692"/>
    </source>
</evidence>
<dbReference type="AlphaFoldDB" id="A0A1C7NTN9"/>
<keyword evidence="3 5" id="KW-1133">Transmembrane helix</keyword>
<evidence type="ECO:0000256" key="5">
    <source>
        <dbReference type="SAM" id="Phobius"/>
    </source>
</evidence>
<feature type="transmembrane region" description="Helical" evidence="5">
    <location>
        <begin position="68"/>
        <end position="90"/>
    </location>
</feature>
<reference evidence="7 8" key="1">
    <citation type="journal article" date="2016" name="Syst. Appl. Microbiol.">
        <title>Pararhizobium polonicum sp. nov. isolated from tumors on stone fruit rootstocks.</title>
        <authorList>
            <person name="Pulawska J."/>
            <person name="Kuzmanovic N."/>
            <person name="Willems A."/>
            <person name="Pothier J.F."/>
        </authorList>
    </citation>
    <scope>NUCLEOTIDE SEQUENCE [LARGE SCALE GENOMIC DNA]</scope>
    <source>
        <strain evidence="7 8">F5.1</strain>
    </source>
</reference>
<comment type="subcellular location">
    <subcellularLocation>
        <location evidence="1">Endomembrane system</location>
        <topology evidence="1">Multi-pass membrane protein</topology>
    </subcellularLocation>
</comment>
<feature type="transmembrane region" description="Helical" evidence="5">
    <location>
        <begin position="35"/>
        <end position="56"/>
    </location>
</feature>
<name>A0A1C7NTN9_9HYPH</name>
<dbReference type="Proteomes" id="UP000093111">
    <property type="component" value="Unassembled WGS sequence"/>
</dbReference>
<feature type="transmembrane region" description="Helical" evidence="5">
    <location>
        <begin position="102"/>
        <end position="126"/>
    </location>
</feature>
<feature type="domain" description="DUF1232" evidence="6">
    <location>
        <begin position="37"/>
        <end position="73"/>
    </location>
</feature>
<organism evidence="7 8">
    <name type="scientific">Pararhizobium polonicum</name>
    <dbReference type="NCBI Taxonomy" id="1612624"/>
    <lineage>
        <taxon>Bacteria</taxon>
        <taxon>Pseudomonadati</taxon>
        <taxon>Pseudomonadota</taxon>
        <taxon>Alphaproteobacteria</taxon>
        <taxon>Hyphomicrobiales</taxon>
        <taxon>Rhizobiaceae</taxon>
        <taxon>Rhizobium/Agrobacterium group</taxon>
        <taxon>Pararhizobium</taxon>
    </lineage>
</organism>
<evidence type="ECO:0000313" key="8">
    <source>
        <dbReference type="Proteomes" id="UP000093111"/>
    </source>
</evidence>
<evidence type="ECO:0000256" key="3">
    <source>
        <dbReference type="ARBA" id="ARBA00022989"/>
    </source>
</evidence>
<evidence type="ECO:0000256" key="4">
    <source>
        <dbReference type="ARBA" id="ARBA00023136"/>
    </source>
</evidence>
<evidence type="ECO:0000256" key="1">
    <source>
        <dbReference type="ARBA" id="ARBA00004127"/>
    </source>
</evidence>
<keyword evidence="8" id="KW-1185">Reference proteome</keyword>
<dbReference type="EMBL" id="LGLV01000020">
    <property type="protein sequence ID" value="OBZ92368.1"/>
    <property type="molecule type" value="Genomic_DNA"/>
</dbReference>
<dbReference type="PATRIC" id="fig|1612624.7.peg.3100"/>
<evidence type="ECO:0000313" key="7">
    <source>
        <dbReference type="EMBL" id="OBZ92368.1"/>
    </source>
</evidence>
<comment type="caution">
    <text evidence="7">The sequence shown here is derived from an EMBL/GenBank/DDBJ whole genome shotgun (WGS) entry which is preliminary data.</text>
</comment>
<dbReference type="STRING" id="1612624.ADU59_26850"/>
<dbReference type="Pfam" id="PF06803">
    <property type="entry name" value="DUF1232"/>
    <property type="match status" value="1"/>
</dbReference>
<gene>
    <name evidence="7" type="ORF">ADU59_26850</name>
</gene>
<accession>A0A1C7NTN9</accession>
<dbReference type="GO" id="GO:0012505">
    <property type="term" value="C:endomembrane system"/>
    <property type="evidence" value="ECO:0007669"/>
    <property type="project" value="UniProtKB-SubCell"/>
</dbReference>
<dbReference type="RefSeq" id="WP_068958438.1">
    <property type="nucleotide sequence ID" value="NZ_LGLV01000020.1"/>
</dbReference>
<protein>
    <submittedName>
        <fullName evidence="7">Membrane protein</fullName>
    </submittedName>
</protein>
<dbReference type="InterPro" id="IPR010652">
    <property type="entry name" value="DUF1232"/>
</dbReference>
<keyword evidence="4 5" id="KW-0472">Membrane</keyword>
<evidence type="ECO:0000259" key="6">
    <source>
        <dbReference type="Pfam" id="PF06803"/>
    </source>
</evidence>